<keyword evidence="2" id="KW-1185">Reference proteome</keyword>
<sequence>MERHNLFWEKYSELQAAVDRKRGCGSSTLVICCPSRSSGKARRIGFPPCLCPAGPLLRCSRQTECPRRGLAPCLWSSL</sequence>
<proteinExistence type="predicted"/>
<dbReference type="AlphaFoldDB" id="A0A016UQ39"/>
<evidence type="ECO:0000313" key="2">
    <source>
        <dbReference type="Proteomes" id="UP000024635"/>
    </source>
</evidence>
<reference evidence="2" key="1">
    <citation type="journal article" date="2015" name="Nat. Genet.">
        <title>The genome and transcriptome of the zoonotic hookworm Ancylostoma ceylanicum identify infection-specific gene families.</title>
        <authorList>
            <person name="Schwarz E.M."/>
            <person name="Hu Y."/>
            <person name="Antoshechkin I."/>
            <person name="Miller M.M."/>
            <person name="Sternberg P.W."/>
            <person name="Aroian R.V."/>
        </authorList>
    </citation>
    <scope>NUCLEOTIDE SEQUENCE</scope>
    <source>
        <strain evidence="2">HY135</strain>
    </source>
</reference>
<organism evidence="1 2">
    <name type="scientific">Ancylostoma ceylanicum</name>
    <dbReference type="NCBI Taxonomy" id="53326"/>
    <lineage>
        <taxon>Eukaryota</taxon>
        <taxon>Metazoa</taxon>
        <taxon>Ecdysozoa</taxon>
        <taxon>Nematoda</taxon>
        <taxon>Chromadorea</taxon>
        <taxon>Rhabditida</taxon>
        <taxon>Rhabditina</taxon>
        <taxon>Rhabditomorpha</taxon>
        <taxon>Strongyloidea</taxon>
        <taxon>Ancylostomatidae</taxon>
        <taxon>Ancylostomatinae</taxon>
        <taxon>Ancylostoma</taxon>
    </lineage>
</organism>
<evidence type="ECO:0000313" key="1">
    <source>
        <dbReference type="EMBL" id="EYC17320.1"/>
    </source>
</evidence>
<name>A0A016UQ39_9BILA</name>
<protein>
    <submittedName>
        <fullName evidence="1">Uncharacterized protein</fullName>
    </submittedName>
</protein>
<dbReference type="EMBL" id="JARK01001367">
    <property type="protein sequence ID" value="EYC17320.1"/>
    <property type="molecule type" value="Genomic_DNA"/>
</dbReference>
<gene>
    <name evidence="1" type="primary">Acey_s0031.g2398</name>
    <name evidence="1" type="ORF">Y032_0031g2398</name>
</gene>
<accession>A0A016UQ39</accession>
<comment type="caution">
    <text evidence="1">The sequence shown here is derived from an EMBL/GenBank/DDBJ whole genome shotgun (WGS) entry which is preliminary data.</text>
</comment>
<dbReference type="Proteomes" id="UP000024635">
    <property type="component" value="Unassembled WGS sequence"/>
</dbReference>